<evidence type="ECO:0000313" key="2">
    <source>
        <dbReference type="Proteomes" id="UP000050795"/>
    </source>
</evidence>
<reference evidence="2" key="1">
    <citation type="submission" date="2022-06" db="EMBL/GenBank/DDBJ databases">
        <authorList>
            <person name="Berger JAMES D."/>
            <person name="Berger JAMES D."/>
        </authorList>
    </citation>
    <scope>NUCLEOTIDE SEQUENCE [LARGE SCALE GENOMIC DNA]</scope>
</reference>
<dbReference type="AlphaFoldDB" id="A0AA85JB07"/>
<dbReference type="WBParaSite" id="TREG1_139040.1">
    <property type="protein sequence ID" value="TREG1_139040.1"/>
    <property type="gene ID" value="TREG1_139040"/>
</dbReference>
<accession>A0AA85JB07</accession>
<evidence type="ECO:0000256" key="1">
    <source>
        <dbReference type="SAM" id="MobiDB-lite"/>
    </source>
</evidence>
<reference evidence="3" key="2">
    <citation type="submission" date="2023-11" db="UniProtKB">
        <authorList>
            <consortium name="WormBaseParasite"/>
        </authorList>
    </citation>
    <scope>IDENTIFICATION</scope>
</reference>
<sequence>MADQKRSATGISGSESTQQEPIVKQICRKKWRWIGHTLRKPASDITRQAIARVEPGREAASWSSKGDLEEVMRGGDESMWTDVEQGEKVVRKPKSMEVRS</sequence>
<dbReference type="Proteomes" id="UP000050795">
    <property type="component" value="Unassembled WGS sequence"/>
</dbReference>
<feature type="region of interest" description="Disordered" evidence="1">
    <location>
        <begin position="1"/>
        <end position="22"/>
    </location>
</feature>
<proteinExistence type="predicted"/>
<name>A0AA85JB07_TRIRE</name>
<organism evidence="2 3">
    <name type="scientific">Trichobilharzia regenti</name>
    <name type="common">Nasal bird schistosome</name>
    <dbReference type="NCBI Taxonomy" id="157069"/>
    <lineage>
        <taxon>Eukaryota</taxon>
        <taxon>Metazoa</taxon>
        <taxon>Spiralia</taxon>
        <taxon>Lophotrochozoa</taxon>
        <taxon>Platyhelminthes</taxon>
        <taxon>Trematoda</taxon>
        <taxon>Digenea</taxon>
        <taxon>Strigeidida</taxon>
        <taxon>Schistosomatoidea</taxon>
        <taxon>Schistosomatidae</taxon>
        <taxon>Trichobilharzia</taxon>
    </lineage>
</organism>
<feature type="compositionally biased region" description="Polar residues" evidence="1">
    <location>
        <begin position="7"/>
        <end position="20"/>
    </location>
</feature>
<keyword evidence="2" id="KW-1185">Reference proteome</keyword>
<protein>
    <submittedName>
        <fullName evidence="3">Uncharacterized protein</fullName>
    </submittedName>
</protein>
<evidence type="ECO:0000313" key="3">
    <source>
        <dbReference type="WBParaSite" id="TREG1_139040.1"/>
    </source>
</evidence>